<feature type="transmembrane region" description="Helical" evidence="1">
    <location>
        <begin position="7"/>
        <end position="26"/>
    </location>
</feature>
<dbReference type="EMBL" id="JBGMEI010000005">
    <property type="protein sequence ID" value="MFO3665485.1"/>
    <property type="molecule type" value="Genomic_DNA"/>
</dbReference>
<keyword evidence="1" id="KW-0812">Transmembrane</keyword>
<dbReference type="RefSeq" id="WP_410031179.1">
    <property type="nucleotide sequence ID" value="NZ_JBGMEI010000005.1"/>
</dbReference>
<evidence type="ECO:0000313" key="2">
    <source>
        <dbReference type="EMBL" id="MFO3665485.1"/>
    </source>
</evidence>
<dbReference type="Proteomes" id="UP001637996">
    <property type="component" value="Unassembled WGS sequence"/>
</dbReference>
<evidence type="ECO:0000256" key="1">
    <source>
        <dbReference type="SAM" id="Phobius"/>
    </source>
</evidence>
<keyword evidence="3" id="KW-1185">Reference proteome</keyword>
<protein>
    <recommendedName>
        <fullName evidence="4">Zinc ribbon domain-containing protein</fullName>
    </recommendedName>
</protein>
<keyword evidence="1" id="KW-1133">Transmembrane helix</keyword>
<organism evidence="2 3">
    <name type="scientific">Anaerococcus martiniensis</name>
    <dbReference type="NCBI Taxonomy" id="3115615"/>
    <lineage>
        <taxon>Bacteria</taxon>
        <taxon>Bacillati</taxon>
        <taxon>Bacillota</taxon>
        <taxon>Tissierellia</taxon>
        <taxon>Tissierellales</taxon>
        <taxon>Peptoniphilaceae</taxon>
        <taxon>Anaerococcus</taxon>
    </lineage>
</organism>
<evidence type="ECO:0000313" key="3">
    <source>
        <dbReference type="Proteomes" id="UP001637996"/>
    </source>
</evidence>
<keyword evidence="1" id="KW-0472">Membrane</keyword>
<feature type="transmembrane region" description="Helical" evidence="1">
    <location>
        <begin position="32"/>
        <end position="52"/>
    </location>
</feature>
<proteinExistence type="predicted"/>
<sequence length="84" mass="9563">MKRKHYNLISIALWIVALILIFAFNNPFATSITWNIVLAILLAVVGIILYFATIKCPYCNSLINNYLLKPAKYCPHCGKDISKF</sequence>
<reference evidence="2 3" key="1">
    <citation type="journal article" date="2025" name="Anaerobe">
        <title>Description of Anaerococcus kampingiae sp. nov., Anaerococcus groningensis sp. nov., Anaerococcus martiniensis sp. nov., and Anaerococcus cruorum sp. nov., isolated from human clinical specimens.</title>
        <authorList>
            <person name="Boiten K.E."/>
            <person name="Meijer J."/>
            <person name="van Wezel E.M."/>
            <person name="Veloo A.C.M."/>
        </authorList>
    </citation>
    <scope>NUCLEOTIDE SEQUENCE [LARGE SCALE GENOMIC DNA]</scope>
    <source>
        <strain evidence="2 3">ENR0831</strain>
    </source>
</reference>
<gene>
    <name evidence="2" type="ORF">ACCQ41_04420</name>
</gene>
<evidence type="ECO:0008006" key="4">
    <source>
        <dbReference type="Google" id="ProtNLM"/>
    </source>
</evidence>
<name>A0ABW9M8H3_9FIRM</name>
<accession>A0ABW9M8H3</accession>
<comment type="caution">
    <text evidence="2">The sequence shown here is derived from an EMBL/GenBank/DDBJ whole genome shotgun (WGS) entry which is preliminary data.</text>
</comment>